<evidence type="ECO:0000259" key="3">
    <source>
        <dbReference type="SMART" id="SM00909"/>
    </source>
</evidence>
<feature type="transmembrane region" description="Helical" evidence="2">
    <location>
        <begin position="49"/>
        <end position="70"/>
    </location>
</feature>
<dbReference type="InterPro" id="IPR018911">
    <property type="entry name" value="Gmad2_Ig-like_dom"/>
</dbReference>
<feature type="region of interest" description="Disordered" evidence="1">
    <location>
        <begin position="76"/>
        <end position="127"/>
    </location>
</feature>
<sequence length="371" mass="39052">MTDAPGPRDDDLRPLLEDAVSDVDPPPALHHIQSRTRSKVVPMNSKRPWIFAALGAVAATAATLVAVTVITDDDPVTTSGPAGSPSASASASPSGSATTEETEEAEPTPAPTDPSDEPPTEPPSGETLAAPVYYVGETPAGTRLFREFHRVEDGSVTARDVSNALTEAVAGTPLDPDYRSDWPEGTSVPGVSITGQAAGDPVWIDLSNDAGLRDRPADMSSEEAEMAVQQLVHTAQAVLQQRQPVQFMIDGEMTDSVLGVPVSEPVTAGAPMDVQATVWVINPQEGDTVDRTFVVDGRGIFFEANVSWQLLQDGAVVDEGFTTAQDGMSLSPYSFEVTAEPGDYTLRVYDADMSGGEGNGEAEDTKQITVK</sequence>
<evidence type="ECO:0000256" key="1">
    <source>
        <dbReference type="SAM" id="MobiDB-lite"/>
    </source>
</evidence>
<dbReference type="SMART" id="SM00909">
    <property type="entry name" value="Germane"/>
    <property type="match status" value="1"/>
</dbReference>
<feature type="compositionally biased region" description="Low complexity" evidence="1">
    <location>
        <begin position="76"/>
        <end position="99"/>
    </location>
</feature>
<name>A0A6J4MVS9_9ACTN</name>
<dbReference type="EMBL" id="CADCUK010000080">
    <property type="protein sequence ID" value="CAA9370124.1"/>
    <property type="molecule type" value="Genomic_DNA"/>
</dbReference>
<evidence type="ECO:0000256" key="2">
    <source>
        <dbReference type="SAM" id="Phobius"/>
    </source>
</evidence>
<dbReference type="Pfam" id="PF10648">
    <property type="entry name" value="Gmad2"/>
    <property type="match status" value="1"/>
</dbReference>
<keyword evidence="2" id="KW-0812">Transmembrane</keyword>
<dbReference type="InterPro" id="IPR019606">
    <property type="entry name" value="GerMN"/>
</dbReference>
<feature type="region of interest" description="Disordered" evidence="1">
    <location>
        <begin position="1"/>
        <end position="41"/>
    </location>
</feature>
<dbReference type="Pfam" id="PF10646">
    <property type="entry name" value="Germane"/>
    <property type="match status" value="1"/>
</dbReference>
<organism evidence="4">
    <name type="scientific">uncultured Nocardioidaceae bacterium</name>
    <dbReference type="NCBI Taxonomy" id="253824"/>
    <lineage>
        <taxon>Bacteria</taxon>
        <taxon>Bacillati</taxon>
        <taxon>Actinomycetota</taxon>
        <taxon>Actinomycetes</taxon>
        <taxon>Propionibacteriales</taxon>
        <taxon>Nocardioidaceae</taxon>
        <taxon>environmental samples</taxon>
    </lineage>
</organism>
<gene>
    <name evidence="4" type="ORF">AVDCRST_MAG47-1128</name>
</gene>
<keyword evidence="2" id="KW-1133">Transmembrane helix</keyword>
<feature type="compositionally biased region" description="Basic and acidic residues" evidence="1">
    <location>
        <begin position="1"/>
        <end position="16"/>
    </location>
</feature>
<proteinExistence type="predicted"/>
<dbReference type="AlphaFoldDB" id="A0A6J4MVS9"/>
<feature type="domain" description="GerMN" evidence="3">
    <location>
        <begin position="161"/>
        <end position="258"/>
    </location>
</feature>
<evidence type="ECO:0000313" key="4">
    <source>
        <dbReference type="EMBL" id="CAA9370124.1"/>
    </source>
</evidence>
<protein>
    <submittedName>
        <fullName evidence="4">Spore_germinatiuon_Immunoglobulin-like</fullName>
    </submittedName>
</protein>
<reference evidence="4" key="1">
    <citation type="submission" date="2020-02" db="EMBL/GenBank/DDBJ databases">
        <authorList>
            <person name="Meier V. D."/>
        </authorList>
    </citation>
    <scope>NUCLEOTIDE SEQUENCE</scope>
    <source>
        <strain evidence="4">AVDCRST_MAG47</strain>
    </source>
</reference>
<keyword evidence="2" id="KW-0472">Membrane</keyword>
<accession>A0A6J4MVS9</accession>